<dbReference type="EC" id="2.7.7.89" evidence="7"/>
<dbReference type="GO" id="GO:0047388">
    <property type="term" value="F:[glutamine synthetase]-adenylyl-L-tyrosine phosphorylase activity"/>
    <property type="evidence" value="ECO:0007669"/>
    <property type="project" value="UniProtKB-EC"/>
</dbReference>
<keyword evidence="4 7" id="KW-0067">ATP-binding</keyword>
<comment type="caution">
    <text evidence="10">The sequence shown here is derived from an EMBL/GenBank/DDBJ whole genome shotgun (WGS) entry which is preliminary data.</text>
</comment>
<dbReference type="InterPro" id="IPR023057">
    <property type="entry name" value="GlnE"/>
</dbReference>
<evidence type="ECO:0000256" key="3">
    <source>
        <dbReference type="ARBA" id="ARBA00022741"/>
    </source>
</evidence>
<evidence type="ECO:0000313" key="11">
    <source>
        <dbReference type="Proteomes" id="UP000287766"/>
    </source>
</evidence>
<dbReference type="SUPFAM" id="SSF81301">
    <property type="entry name" value="Nucleotidyltransferase"/>
    <property type="match status" value="2"/>
</dbReference>
<gene>
    <name evidence="7" type="primary">glnE</name>
    <name evidence="10" type="ORF">CWE22_00205</name>
</gene>
<keyword evidence="2 7" id="KW-0548">Nucleotidyltransferase</keyword>
<dbReference type="EMBL" id="PIPR01000001">
    <property type="protein sequence ID" value="RUO40674.1"/>
    <property type="molecule type" value="Genomic_DNA"/>
</dbReference>
<dbReference type="Pfam" id="PF08335">
    <property type="entry name" value="GlnD_UR_UTase"/>
    <property type="match status" value="2"/>
</dbReference>
<dbReference type="SUPFAM" id="SSF81593">
    <property type="entry name" value="Nucleotidyltransferase substrate binding subunit/domain"/>
    <property type="match status" value="2"/>
</dbReference>
<dbReference type="InterPro" id="IPR043519">
    <property type="entry name" value="NT_sf"/>
</dbReference>
<reference evidence="11" key="1">
    <citation type="journal article" date="2018" name="Front. Microbiol.">
        <title>Genome-Based Analysis Reveals the Taxonomy and Diversity of the Family Idiomarinaceae.</title>
        <authorList>
            <person name="Liu Y."/>
            <person name="Lai Q."/>
            <person name="Shao Z."/>
        </authorList>
    </citation>
    <scope>NUCLEOTIDE SEQUENCE [LARGE SCALE GENOMIC DNA]</scope>
    <source>
        <strain evidence="11">KYW314</strain>
    </source>
</reference>
<accession>A0A7Z7ETC9</accession>
<dbReference type="PANTHER" id="PTHR30621">
    <property type="entry name" value="GLUTAMINE SYNTHETASE ADENYLYLTRANSFERASE"/>
    <property type="match status" value="1"/>
</dbReference>
<dbReference type="Gene3D" id="1.20.120.330">
    <property type="entry name" value="Nucleotidyltransferases domain 2"/>
    <property type="match status" value="2"/>
</dbReference>
<dbReference type="InterPro" id="IPR005190">
    <property type="entry name" value="GlnE_rpt_dom"/>
</dbReference>
<feature type="domain" description="PII-uridylyltransferase/Glutamine-synthetase adenylyltransferase" evidence="9">
    <location>
        <begin position="271"/>
        <end position="408"/>
    </location>
</feature>
<dbReference type="EC" id="2.7.7.42" evidence="7"/>
<dbReference type="GO" id="GO:0005524">
    <property type="term" value="F:ATP binding"/>
    <property type="evidence" value="ECO:0007669"/>
    <property type="project" value="UniProtKB-UniRule"/>
</dbReference>
<keyword evidence="11" id="KW-1185">Reference proteome</keyword>
<protein>
    <recommendedName>
        <fullName evidence="7">Bifunctional glutamine synthetase adenylyltransferase/adenylyl-removing enzyme</fullName>
    </recommendedName>
    <alternativeName>
        <fullName evidence="7">ATP:glutamine synthetase adenylyltransferase</fullName>
    </alternativeName>
    <alternativeName>
        <fullName evidence="7">ATase</fullName>
    </alternativeName>
    <domain>
        <recommendedName>
            <fullName evidence="7">Glutamine synthetase adenylyl-L-tyrosine phosphorylase</fullName>
            <ecNumber evidence="7">2.7.7.89</ecNumber>
        </recommendedName>
        <alternativeName>
            <fullName evidence="7">Adenylyl removase</fullName>
            <shortName evidence="7">AR</shortName>
            <shortName evidence="7">AT-N</shortName>
        </alternativeName>
    </domain>
    <domain>
        <recommendedName>
            <fullName evidence="7">Glutamine synthetase adenylyl transferase</fullName>
            <ecNumber evidence="7">2.7.7.42</ecNumber>
        </recommendedName>
        <alternativeName>
            <fullName evidence="7">Adenylyl transferase</fullName>
            <shortName evidence="7">AT</shortName>
            <shortName evidence="7">AT-C</shortName>
        </alternativeName>
    </domain>
</protein>
<dbReference type="GO" id="GO:0008882">
    <property type="term" value="F:[glutamate-ammonia-ligase] adenylyltransferase activity"/>
    <property type="evidence" value="ECO:0007669"/>
    <property type="project" value="UniProtKB-UniRule"/>
</dbReference>
<dbReference type="GO" id="GO:0000287">
    <property type="term" value="F:magnesium ion binding"/>
    <property type="evidence" value="ECO:0007669"/>
    <property type="project" value="UniProtKB-UniRule"/>
</dbReference>
<evidence type="ECO:0000256" key="2">
    <source>
        <dbReference type="ARBA" id="ARBA00022695"/>
    </source>
</evidence>
<comment type="function">
    <text evidence="7">Involved in the regulation of glutamine synthetase GlnA, a key enzyme in the process to assimilate ammonia. When cellular nitrogen levels are high, the C-terminal adenylyl transferase (AT) inactivates GlnA by covalent transfer of an adenylyl group from ATP to specific tyrosine residue of GlnA, thus reducing its activity. Conversely, when nitrogen levels are low, the N-terminal adenylyl removase (AR) activates GlnA by removing the adenylyl group by phosphorolysis, increasing its activity. The regulatory region of GlnE binds the signal transduction protein PII (GlnB) which indicates the nitrogen status of the cell.</text>
</comment>
<comment type="catalytic activity">
    <reaction evidence="7">
        <text>[glutamine synthetase]-L-tyrosine + ATP = [glutamine synthetase]-O(4)-(5'-adenylyl)-L-tyrosine + diphosphate</text>
        <dbReference type="Rhea" id="RHEA:18589"/>
        <dbReference type="Rhea" id="RHEA-COMP:10660"/>
        <dbReference type="Rhea" id="RHEA-COMP:10661"/>
        <dbReference type="ChEBI" id="CHEBI:30616"/>
        <dbReference type="ChEBI" id="CHEBI:33019"/>
        <dbReference type="ChEBI" id="CHEBI:46858"/>
        <dbReference type="ChEBI" id="CHEBI:83624"/>
        <dbReference type="EC" id="2.7.7.42"/>
    </reaction>
</comment>
<dbReference type="Pfam" id="PF03710">
    <property type="entry name" value="GlnE"/>
    <property type="match status" value="2"/>
</dbReference>
<keyword evidence="5 7" id="KW-0460">Magnesium</keyword>
<dbReference type="Gene3D" id="1.20.120.1510">
    <property type="match status" value="1"/>
</dbReference>
<dbReference type="NCBIfam" id="NF008292">
    <property type="entry name" value="PRK11072.1"/>
    <property type="match status" value="1"/>
</dbReference>
<keyword evidence="3 7" id="KW-0547">Nucleotide-binding</keyword>
<keyword evidence="1 7" id="KW-0808">Transferase</keyword>
<dbReference type="GO" id="GO:0016874">
    <property type="term" value="F:ligase activity"/>
    <property type="evidence" value="ECO:0007669"/>
    <property type="project" value="UniProtKB-KW"/>
</dbReference>
<dbReference type="FunFam" id="1.20.120.330:FF:000005">
    <property type="entry name" value="Bifunctional glutamine synthetase adenylyltransferase/adenylyl-removing enzyme"/>
    <property type="match status" value="1"/>
</dbReference>
<evidence type="ECO:0000256" key="7">
    <source>
        <dbReference type="HAMAP-Rule" id="MF_00802"/>
    </source>
</evidence>
<dbReference type="InterPro" id="IPR013546">
    <property type="entry name" value="PII_UdlTrfase/GS_AdlTrfase"/>
</dbReference>
<organism evidence="10 11">
    <name type="scientific">Pseudidiomarina aestuarii</name>
    <dbReference type="NCBI Taxonomy" id="624146"/>
    <lineage>
        <taxon>Bacteria</taxon>
        <taxon>Pseudomonadati</taxon>
        <taxon>Pseudomonadota</taxon>
        <taxon>Gammaproteobacteria</taxon>
        <taxon>Alteromonadales</taxon>
        <taxon>Idiomarinaceae</taxon>
        <taxon>Pseudidiomarina</taxon>
    </lineage>
</organism>
<dbReference type="HAMAP" id="MF_00802">
    <property type="entry name" value="GlnE"/>
    <property type="match status" value="1"/>
</dbReference>
<name>A0A7Z7ETC9_9GAMM</name>
<evidence type="ECO:0000259" key="8">
    <source>
        <dbReference type="Pfam" id="PF03710"/>
    </source>
</evidence>
<dbReference type="Proteomes" id="UP000287766">
    <property type="component" value="Unassembled WGS sequence"/>
</dbReference>
<dbReference type="AlphaFoldDB" id="A0A7Z7ETC9"/>
<proteinExistence type="inferred from homology"/>
<feature type="domain" description="Glutamate-ammonia ligase adenylyltransferase repeated" evidence="8">
    <location>
        <begin position="14"/>
        <end position="247"/>
    </location>
</feature>
<sequence length="920" mass="105443">MAADVRDQQWLSRVSPFLARVLEQQPDAITWQQGRVQKPALEKYQSQAQQTLANCQSEIEAQRQLRLLRHRWYAQLAAADLTEELSLAEMLAHLTETADVLINAAIQWLYPRFSERFGTPRTADGEPQPLLVIGMGKLGGGELNFSSDIDLIFAYPEQGETDHPRKPIETSVFFTKLVQGLIQLLDTVTVDGRVFRVDLRLRPFGQSGPLVASLPALEHYYQEQGRDWERYAMVKARLIRAPERYQKELMQLLRPFVYRRYIDFSAIDALRKMKSLITQETRRQGVRNNIKLGPGGIREVEFIVQSFQLIRGGQQRQLQTVSLYQAYQALVDLELMKVADVQELLAGYHWLRRVEHALQQRNDEQTQVLPSYPDEQRQIAQMLGCSWDALVQKTDQHMQMIHGHFQAVIGDPDAEDEEAGDLQILWQDMVADETALEVLAERGLDADAVRQMWNSISELRQESRRRGSGPRGRKALARLVPILLEQLIRADDAVTSTERVFAVLKQIMSRTAYVELLLENIGAREQLIKLCRASSWITKQLAQYPILLDELIDPSHLYQLPELTEYPALVGEYLLRIPEQEQDLEAQMDALRQARQALQLKVAAADVSGALPLMKVSDHLSYLAEAMISHVVRLAWYQLTEKYGAPPQRTFDDTGFAVLAYGKLGGLELGYGSDLDLVFLTDVDYEGETAGPKPIEVQQFYLRLAQRILHLFTTRTLIGTLYDVDMRLRPSGKSGLLVTQLQTFDHYLAEDAWTWEMQALVRARPVHGSPRVREQLIALRKRHLQRQREHAPLAQQVQDMREKMRSHLLKKTDSFDLKQGAGGITDIEFFVQYLVLRYSHEHPALAEYTDNIRILEAAQQVGLLSPKDAQQFIDTYIDLREIVHRLALDDRESVTDADFTVARDFVRAHWARWLDSTSEN</sequence>
<feature type="domain" description="PII-uridylyltransferase/Glutamine-synthetase adenylyltransferase" evidence="9">
    <location>
        <begin position="800"/>
        <end position="888"/>
    </location>
</feature>
<feature type="region of interest" description="Adenylyl removase" evidence="7">
    <location>
        <begin position="1"/>
        <end position="413"/>
    </location>
</feature>
<evidence type="ECO:0000259" key="9">
    <source>
        <dbReference type="Pfam" id="PF08335"/>
    </source>
</evidence>
<dbReference type="PANTHER" id="PTHR30621:SF0">
    <property type="entry name" value="BIFUNCTIONAL GLUTAMINE SYNTHETASE ADENYLYLTRANSFERASE_ADENYLYL-REMOVING ENZYME"/>
    <property type="match status" value="1"/>
</dbReference>
<dbReference type="GO" id="GO:0005829">
    <property type="term" value="C:cytosol"/>
    <property type="evidence" value="ECO:0007669"/>
    <property type="project" value="TreeGrafter"/>
</dbReference>
<feature type="region of interest" description="Adenylyl transferase" evidence="7">
    <location>
        <begin position="417"/>
        <end position="920"/>
    </location>
</feature>
<evidence type="ECO:0000256" key="1">
    <source>
        <dbReference type="ARBA" id="ARBA00022679"/>
    </source>
</evidence>
<evidence type="ECO:0000313" key="10">
    <source>
        <dbReference type="EMBL" id="RUO40674.1"/>
    </source>
</evidence>
<feature type="domain" description="Glutamate-ammonia ligase adenylyltransferase repeated" evidence="8">
    <location>
        <begin position="525"/>
        <end position="775"/>
    </location>
</feature>
<keyword evidence="10" id="KW-0436">Ligase</keyword>
<dbReference type="Gene3D" id="3.30.460.10">
    <property type="entry name" value="Beta Polymerase, domain 2"/>
    <property type="match status" value="2"/>
</dbReference>
<comment type="similarity">
    <text evidence="7">Belongs to the GlnE family.</text>
</comment>
<evidence type="ECO:0000256" key="6">
    <source>
        <dbReference type="ARBA" id="ARBA00023268"/>
    </source>
</evidence>
<dbReference type="CDD" id="cd05401">
    <property type="entry name" value="NT_GlnE_GlnD_like"/>
    <property type="match status" value="2"/>
</dbReference>
<dbReference type="FunFam" id="3.30.460.10:FF:000009">
    <property type="entry name" value="Bifunctional glutamine synthetase adenylyltransferase/adenylyl-removing enzyme"/>
    <property type="match status" value="1"/>
</dbReference>
<comment type="catalytic activity">
    <reaction evidence="7">
        <text>[glutamine synthetase]-O(4)-(5'-adenylyl)-L-tyrosine + phosphate = [glutamine synthetase]-L-tyrosine + ADP</text>
        <dbReference type="Rhea" id="RHEA:43716"/>
        <dbReference type="Rhea" id="RHEA-COMP:10660"/>
        <dbReference type="Rhea" id="RHEA-COMP:10661"/>
        <dbReference type="ChEBI" id="CHEBI:43474"/>
        <dbReference type="ChEBI" id="CHEBI:46858"/>
        <dbReference type="ChEBI" id="CHEBI:83624"/>
        <dbReference type="ChEBI" id="CHEBI:456216"/>
        <dbReference type="EC" id="2.7.7.89"/>
    </reaction>
</comment>
<dbReference type="GO" id="GO:0000820">
    <property type="term" value="P:regulation of glutamine family amino acid metabolic process"/>
    <property type="evidence" value="ECO:0007669"/>
    <property type="project" value="UniProtKB-UniRule"/>
</dbReference>
<evidence type="ECO:0000256" key="4">
    <source>
        <dbReference type="ARBA" id="ARBA00022840"/>
    </source>
</evidence>
<evidence type="ECO:0000256" key="5">
    <source>
        <dbReference type="ARBA" id="ARBA00022842"/>
    </source>
</evidence>
<keyword evidence="6 7" id="KW-0511">Multifunctional enzyme</keyword>
<comment type="cofactor">
    <cofactor evidence="7">
        <name>Mg(2+)</name>
        <dbReference type="ChEBI" id="CHEBI:18420"/>
    </cofactor>
</comment>